<gene>
    <name evidence="2" type="ORF">CEW83_02065</name>
</gene>
<evidence type="ECO:0008006" key="4">
    <source>
        <dbReference type="Google" id="ProtNLM"/>
    </source>
</evidence>
<dbReference type="AlphaFoldDB" id="A0A2U8GMG6"/>
<dbReference type="Proteomes" id="UP000244930">
    <property type="component" value="Chromosome"/>
</dbReference>
<evidence type="ECO:0000313" key="3">
    <source>
        <dbReference type="Proteomes" id="UP000244930"/>
    </source>
</evidence>
<feature type="signal peptide" evidence="1">
    <location>
        <begin position="1"/>
        <end position="26"/>
    </location>
</feature>
<dbReference type="KEGG" id="acom:CEW83_02065"/>
<reference evidence="2 3" key="1">
    <citation type="submission" date="2017-06" db="EMBL/GenBank/DDBJ databases">
        <title>Azoarcus.</title>
        <authorList>
            <person name="Woo J.-H."/>
            <person name="Kim H.-S."/>
        </authorList>
    </citation>
    <scope>NUCLEOTIDE SEQUENCE [LARGE SCALE GENOMIC DNA]</scope>
    <source>
        <strain evidence="2 3">TSPY31</strain>
    </source>
</reference>
<keyword evidence="1" id="KW-0732">Signal</keyword>
<feature type="chain" id="PRO_5015891054" description="Lipoprotein" evidence="1">
    <location>
        <begin position="27"/>
        <end position="238"/>
    </location>
</feature>
<evidence type="ECO:0000313" key="2">
    <source>
        <dbReference type="EMBL" id="AWI74156.1"/>
    </source>
</evidence>
<dbReference type="PROSITE" id="PS51257">
    <property type="entry name" value="PROKAR_LIPOPROTEIN"/>
    <property type="match status" value="1"/>
</dbReference>
<keyword evidence="3" id="KW-1185">Reference proteome</keyword>
<evidence type="ECO:0000256" key="1">
    <source>
        <dbReference type="SAM" id="SignalP"/>
    </source>
</evidence>
<name>A0A2U8GMG6_9RHOO</name>
<accession>A0A2U8GMG6</accession>
<organism evidence="2 3">
    <name type="scientific">Parazoarcus communis</name>
    <dbReference type="NCBI Taxonomy" id="41977"/>
    <lineage>
        <taxon>Bacteria</taxon>
        <taxon>Pseudomonadati</taxon>
        <taxon>Pseudomonadota</taxon>
        <taxon>Betaproteobacteria</taxon>
        <taxon>Rhodocyclales</taxon>
        <taxon>Zoogloeaceae</taxon>
        <taxon>Parazoarcus</taxon>
    </lineage>
</organism>
<proteinExistence type="predicted"/>
<protein>
    <recommendedName>
        <fullName evidence="4">Lipoprotein</fullName>
    </recommendedName>
</protein>
<sequence length="238" mass="25463">MFRRNEKMNKQLVGLFAVAALMTGCATPYSEAPISSNFPTTKQLQLRTAGHWTTIAQDVANQLTARLPEKAKVYVEVPAKSTPFEQAFSGQLTTSLTNAGYAVMKYPDGALLVEVDTQAVKFSAERPRHQYAGTATTLGAGLWAIHDVVINTSPGAGAMLGFAAIDAMTWFRSEVSSGAAPRTEIIVSASVSNANQYLARTTSVYYIAEDDHGAHSSLYGAGSDNAARMKTFEVKGAE</sequence>
<dbReference type="EMBL" id="CP022187">
    <property type="protein sequence ID" value="AWI74156.1"/>
    <property type="molecule type" value="Genomic_DNA"/>
</dbReference>